<protein>
    <recommendedName>
        <fullName evidence="2">UPF0179 protein ENL31_00475</fullName>
    </recommendedName>
</protein>
<comment type="caution">
    <text evidence="3">The sequence shown here is derived from an EMBL/GenBank/DDBJ whole genome shotgun (WGS) entry which is preliminary data.</text>
</comment>
<evidence type="ECO:0000256" key="2">
    <source>
        <dbReference type="HAMAP-Rule" id="MF_00498"/>
    </source>
</evidence>
<organism evidence="3">
    <name type="scientific">Candidatus Aciduliprofundum boonei</name>
    <dbReference type="NCBI Taxonomy" id="379547"/>
    <lineage>
        <taxon>Archaea</taxon>
        <taxon>Methanobacteriati</taxon>
        <taxon>Thermoplasmatota</taxon>
        <taxon>DHVE2 group</taxon>
        <taxon>Candidatus Aciduliprofundum</taxon>
    </lineage>
</organism>
<sequence length="142" mass="16364">MITLIGQSLAKEGFEFQYRGPLLECRSCKLKNVCFNLDEGKWYRITKVRDKEHECKIHEGGKVVTVEVEEIPVPIAISTKNVVEGETIAYKPINCKEYACEYYHFCHPLGLRDGFKIKIVKVVDNIECKGNKKNLKKVLVTW</sequence>
<dbReference type="Proteomes" id="UP000886130">
    <property type="component" value="Unassembled WGS sequence"/>
</dbReference>
<name>A0A7J3T8L0_9ARCH</name>
<dbReference type="PIRSF" id="PIRSF006595">
    <property type="entry name" value="UCP006595"/>
    <property type="match status" value="1"/>
</dbReference>
<dbReference type="HAMAP" id="MF_00498">
    <property type="entry name" value="UPF0179"/>
    <property type="match status" value="1"/>
</dbReference>
<dbReference type="InterPro" id="IPR005369">
    <property type="entry name" value="UPF0179"/>
</dbReference>
<dbReference type="EMBL" id="DRTM01000035">
    <property type="protein sequence ID" value="HHE75586.1"/>
    <property type="molecule type" value="Genomic_DNA"/>
</dbReference>
<comment type="similarity">
    <text evidence="1 2">Belongs to the UPF0179 family.</text>
</comment>
<proteinExistence type="inferred from homology"/>
<accession>A0A7J3T8L0</accession>
<dbReference type="PANTHER" id="PTHR40699:SF1">
    <property type="entry name" value="UPF0179 PROTEIN MJ1627"/>
    <property type="match status" value="1"/>
</dbReference>
<dbReference type="AlphaFoldDB" id="A0A7J3T8L0"/>
<evidence type="ECO:0000313" key="3">
    <source>
        <dbReference type="EMBL" id="HHE75586.1"/>
    </source>
</evidence>
<evidence type="ECO:0000256" key="1">
    <source>
        <dbReference type="ARBA" id="ARBA00010824"/>
    </source>
</evidence>
<dbReference type="Pfam" id="PF03684">
    <property type="entry name" value="UPF0179"/>
    <property type="match status" value="1"/>
</dbReference>
<gene>
    <name evidence="3" type="ORF">ENL31_00475</name>
</gene>
<dbReference type="PANTHER" id="PTHR40699">
    <property type="entry name" value="UPF0179 PROTEIN MJ1627"/>
    <property type="match status" value="1"/>
</dbReference>
<reference evidence="3" key="1">
    <citation type="journal article" date="2020" name="mSystems">
        <title>Genome- and Community-Level Interaction Insights into Carbon Utilization and Element Cycling Functions of Hydrothermarchaeota in Hydrothermal Sediment.</title>
        <authorList>
            <person name="Zhou Z."/>
            <person name="Liu Y."/>
            <person name="Xu W."/>
            <person name="Pan J."/>
            <person name="Luo Z.H."/>
            <person name="Li M."/>
        </authorList>
    </citation>
    <scope>NUCLEOTIDE SEQUENCE [LARGE SCALE GENOMIC DNA]</scope>
    <source>
        <strain evidence="3">HyVt-85</strain>
    </source>
</reference>